<accession>A0A0P1GQW8</accession>
<dbReference type="AlphaFoldDB" id="A0A0P1GQW8"/>
<dbReference type="Gene3D" id="1.10.260.40">
    <property type="entry name" value="lambda repressor-like DNA-binding domains"/>
    <property type="match status" value="1"/>
</dbReference>
<dbReference type="InterPro" id="IPR010982">
    <property type="entry name" value="Lambda_DNA-bd_dom_sf"/>
</dbReference>
<dbReference type="SUPFAM" id="SSF47413">
    <property type="entry name" value="lambda repressor-like DNA-binding domains"/>
    <property type="match status" value="1"/>
</dbReference>
<sequence length="274" mass="30716">MAPTEKKTTLSHRPTPSELRSMLGANLRQLAQQAASVSALCRDLGINRTQFNRYLAGESFPRPDVLHRICTHFKVDARILLEPVEEIAPVQTRGFQNPALADFLGPLALPLTEAEMPSGFYRFSRRSYMDETKCVQGLLYVFRANDDVLIKGFEAKDAMATQGLKSSLANREFRGNVMRQDDGIGFFVSRRGATTFTFNFLARVPAFENNYWQGYTARPTRENGGGRLFERLVYEYLGRDPARILPAARVAGLCDPSELPPFHAQLLKLGQPIA</sequence>
<name>A0A0P1GQW8_9RHOB</name>
<gene>
    <name evidence="2" type="ORF">TRN7648_01559</name>
</gene>
<proteinExistence type="predicted"/>
<dbReference type="EMBL" id="CYSE01000002">
    <property type="protein sequence ID" value="CUH77598.1"/>
    <property type="molecule type" value="Genomic_DNA"/>
</dbReference>
<dbReference type="InterPro" id="IPR001387">
    <property type="entry name" value="Cro/C1-type_HTH"/>
</dbReference>
<protein>
    <recommendedName>
        <fullName evidence="1">HTH cro/C1-type domain-containing protein</fullName>
    </recommendedName>
</protein>
<dbReference type="GO" id="GO:0003677">
    <property type="term" value="F:DNA binding"/>
    <property type="evidence" value="ECO:0007669"/>
    <property type="project" value="InterPro"/>
</dbReference>
<evidence type="ECO:0000259" key="1">
    <source>
        <dbReference type="PROSITE" id="PS50943"/>
    </source>
</evidence>
<feature type="domain" description="HTH cro/C1-type" evidence="1">
    <location>
        <begin position="36"/>
        <end position="80"/>
    </location>
</feature>
<dbReference type="CDD" id="cd00093">
    <property type="entry name" value="HTH_XRE"/>
    <property type="match status" value="1"/>
</dbReference>
<dbReference type="Proteomes" id="UP000054935">
    <property type="component" value="Unassembled WGS sequence"/>
</dbReference>
<keyword evidence="3" id="KW-1185">Reference proteome</keyword>
<organism evidence="2 3">
    <name type="scientific">Tropicibacter naphthalenivorans</name>
    <dbReference type="NCBI Taxonomy" id="441103"/>
    <lineage>
        <taxon>Bacteria</taxon>
        <taxon>Pseudomonadati</taxon>
        <taxon>Pseudomonadota</taxon>
        <taxon>Alphaproteobacteria</taxon>
        <taxon>Rhodobacterales</taxon>
        <taxon>Roseobacteraceae</taxon>
        <taxon>Tropicibacter</taxon>
    </lineage>
</organism>
<evidence type="ECO:0000313" key="3">
    <source>
        <dbReference type="Proteomes" id="UP000054935"/>
    </source>
</evidence>
<dbReference type="RefSeq" id="WP_234988732.1">
    <property type="nucleotide sequence ID" value="NZ_CYSE01000002.1"/>
</dbReference>
<reference evidence="2 3" key="1">
    <citation type="submission" date="2015-09" db="EMBL/GenBank/DDBJ databases">
        <authorList>
            <consortium name="Swine Surveillance"/>
        </authorList>
    </citation>
    <scope>NUCLEOTIDE SEQUENCE [LARGE SCALE GENOMIC DNA]</scope>
    <source>
        <strain evidence="2 3">CECT 7648</strain>
    </source>
</reference>
<evidence type="ECO:0000313" key="2">
    <source>
        <dbReference type="EMBL" id="CUH77598.1"/>
    </source>
</evidence>
<dbReference type="STRING" id="441103.TRN7648_01559"/>
<dbReference type="PROSITE" id="PS50943">
    <property type="entry name" value="HTH_CROC1"/>
    <property type="match status" value="1"/>
</dbReference>
<dbReference type="Pfam" id="PF13560">
    <property type="entry name" value="HTH_31"/>
    <property type="match status" value="1"/>
</dbReference>